<feature type="domain" description="FAD-binding" evidence="9">
    <location>
        <begin position="152"/>
        <end position="341"/>
    </location>
</feature>
<evidence type="ECO:0000259" key="9">
    <source>
        <dbReference type="Pfam" id="PF01494"/>
    </source>
</evidence>
<dbReference type="GO" id="GO:0071949">
    <property type="term" value="F:FAD binding"/>
    <property type="evidence" value="ECO:0007669"/>
    <property type="project" value="InterPro"/>
</dbReference>
<keyword evidence="11" id="KW-1185">Reference proteome</keyword>
<keyword evidence="5" id="KW-0503">Monooxygenase</keyword>
<evidence type="ECO:0000256" key="3">
    <source>
        <dbReference type="ARBA" id="ARBA00022827"/>
    </source>
</evidence>
<dbReference type="AlphaFoldDB" id="A0A9W8XJX9"/>
<comment type="caution">
    <text evidence="10">The sequence shown here is derived from an EMBL/GenBank/DDBJ whole genome shotgun (WGS) entry which is preliminary data.</text>
</comment>
<evidence type="ECO:0000313" key="10">
    <source>
        <dbReference type="EMBL" id="KAJ4353245.1"/>
    </source>
</evidence>
<keyword evidence="4" id="KW-0560">Oxidoreductase</keyword>
<dbReference type="EMBL" id="JAPEUX010000004">
    <property type="protein sequence ID" value="KAJ4353245.1"/>
    <property type="molecule type" value="Genomic_DNA"/>
</dbReference>
<dbReference type="PANTHER" id="PTHR13789">
    <property type="entry name" value="MONOOXYGENASE"/>
    <property type="match status" value="1"/>
</dbReference>
<evidence type="ECO:0000256" key="1">
    <source>
        <dbReference type="ARBA" id="ARBA00007992"/>
    </source>
</evidence>
<dbReference type="GO" id="GO:0004497">
    <property type="term" value="F:monooxygenase activity"/>
    <property type="evidence" value="ECO:0007669"/>
    <property type="project" value="UniProtKB-KW"/>
</dbReference>
<dbReference type="RefSeq" id="XP_056071019.1">
    <property type="nucleotide sequence ID" value="XM_056213752.1"/>
</dbReference>
<dbReference type="SUPFAM" id="SSF54373">
    <property type="entry name" value="FAD-linked reductases, C-terminal domain"/>
    <property type="match status" value="1"/>
</dbReference>
<evidence type="ECO:0000259" key="8">
    <source>
        <dbReference type="Pfam" id="PF00890"/>
    </source>
</evidence>
<dbReference type="SUPFAM" id="SSF51905">
    <property type="entry name" value="FAD/NAD(P)-binding domain"/>
    <property type="match status" value="1"/>
</dbReference>
<evidence type="ECO:0000256" key="7">
    <source>
        <dbReference type="SAM" id="Phobius"/>
    </source>
</evidence>
<dbReference type="InterPro" id="IPR050493">
    <property type="entry name" value="FAD-dep_Monooxygenase_BioMet"/>
</dbReference>
<keyword evidence="7" id="KW-0472">Membrane</keyword>
<proteinExistence type="inferred from homology"/>
<keyword evidence="2" id="KW-0285">Flavoprotein</keyword>
<dbReference type="Gene3D" id="3.50.50.60">
    <property type="entry name" value="FAD/NAD(P)-binding domain"/>
    <property type="match status" value="1"/>
</dbReference>
<evidence type="ECO:0000256" key="2">
    <source>
        <dbReference type="ARBA" id="ARBA00022630"/>
    </source>
</evidence>
<dbReference type="PANTHER" id="PTHR13789:SF236">
    <property type="entry name" value="MONOOXYGENASE, PUTATIVE (AFU_ORTHOLOGUE AFUA_6G12060)-RELATED"/>
    <property type="match status" value="1"/>
</dbReference>
<dbReference type="Pfam" id="PF00890">
    <property type="entry name" value="FAD_binding_2"/>
    <property type="match status" value="1"/>
</dbReference>
<evidence type="ECO:0000256" key="5">
    <source>
        <dbReference type="ARBA" id="ARBA00023033"/>
    </source>
</evidence>
<dbReference type="InterPro" id="IPR002938">
    <property type="entry name" value="FAD-bd"/>
</dbReference>
<reference evidence="10" key="1">
    <citation type="submission" date="2022-10" db="EMBL/GenBank/DDBJ databases">
        <title>Tapping the CABI collections for fungal endophytes: first genome assemblies for Collariella, Neodidymelliopsis, Ascochyta clinopodiicola, Didymella pomorum, Didymosphaeria variabile, Neocosmospora piperis and Neocucurbitaria cava.</title>
        <authorList>
            <person name="Hill R."/>
        </authorList>
    </citation>
    <scope>NUCLEOTIDE SEQUENCE</scope>
    <source>
        <strain evidence="10">IMI 356815</strain>
    </source>
</reference>
<evidence type="ECO:0000313" key="11">
    <source>
        <dbReference type="Proteomes" id="UP001140513"/>
    </source>
</evidence>
<dbReference type="Proteomes" id="UP001140513">
    <property type="component" value="Unassembled WGS sequence"/>
</dbReference>
<dbReference type="PRINTS" id="PR00420">
    <property type="entry name" value="RNGMNOXGNASE"/>
</dbReference>
<keyword evidence="7" id="KW-0812">Transmembrane</keyword>
<keyword evidence="7" id="KW-1133">Transmembrane helix</keyword>
<protein>
    <recommendedName>
        <fullName evidence="12">FAD/NAD(P)-binding domain-containing protein</fullName>
    </recommendedName>
</protein>
<comment type="similarity">
    <text evidence="1">Belongs to the paxM FAD-dependent monooxygenase family.</text>
</comment>
<accession>A0A9W8XJX9</accession>
<evidence type="ECO:0000256" key="4">
    <source>
        <dbReference type="ARBA" id="ARBA00023002"/>
    </source>
</evidence>
<feature type="transmembrane region" description="Helical" evidence="7">
    <location>
        <begin position="6"/>
        <end position="24"/>
    </location>
</feature>
<evidence type="ECO:0000256" key="6">
    <source>
        <dbReference type="SAM" id="MobiDB-lite"/>
    </source>
</evidence>
<organism evidence="10 11">
    <name type="scientific">Didymosphaeria variabile</name>
    <dbReference type="NCBI Taxonomy" id="1932322"/>
    <lineage>
        <taxon>Eukaryota</taxon>
        <taxon>Fungi</taxon>
        <taxon>Dikarya</taxon>
        <taxon>Ascomycota</taxon>
        <taxon>Pezizomycotina</taxon>
        <taxon>Dothideomycetes</taxon>
        <taxon>Pleosporomycetidae</taxon>
        <taxon>Pleosporales</taxon>
        <taxon>Massarineae</taxon>
        <taxon>Didymosphaeriaceae</taxon>
        <taxon>Didymosphaeria</taxon>
    </lineage>
</organism>
<feature type="region of interest" description="Disordered" evidence="6">
    <location>
        <begin position="426"/>
        <end position="445"/>
    </location>
</feature>
<sequence length="445" mass="49771">MGSVDIALNVIIVGAGFGGLAAAIECRERGMNVVIIERYSDSNSAGDIIDFFPNGGKIVKRWEGGNVGKELHEIGADKIDVMELRKFDGTLISNIPWAINQEHRDTTYAGHRGNLHGCFFRCVQRLGATIVLGQSVKEYMEKDDAAGVRLADGQEFWGDLVVAADGGRSIARQQVLGLGDEKEGSGWAIFRTFFDSTEKQRSHPDLKEFMRTEKDNVRVWMSDHLSMLAYSWNNAEQVAWVLMHPDDNDIPESWSLGAAKEDMLPWIKEFTSPEAQALFEITPVGRTIDFKLVYRPPLEKWTSKNGRIILIGDAAHCNLPTAGQGGSQAIEDALTLAYCLQHCNRDVPLATEITQRIRYHRSNEVHKSGKLTRDSFHKVSWDEIMQDPKRWGQKRFPHLRPHDALETVSSQFEVIKQEIESGKNGSLDEVAMPLPPGGIFMTGDH</sequence>
<gene>
    <name evidence="10" type="ORF">N0V89_004972</name>
</gene>
<dbReference type="InterPro" id="IPR003953">
    <property type="entry name" value="FAD-dep_OxRdtase_2_FAD-bd"/>
</dbReference>
<dbReference type="InterPro" id="IPR036188">
    <property type="entry name" value="FAD/NAD-bd_sf"/>
</dbReference>
<dbReference type="Pfam" id="PF01494">
    <property type="entry name" value="FAD_binding_3"/>
    <property type="match status" value="1"/>
</dbReference>
<name>A0A9W8XJX9_9PLEO</name>
<dbReference type="GeneID" id="80908502"/>
<evidence type="ECO:0008006" key="12">
    <source>
        <dbReference type="Google" id="ProtNLM"/>
    </source>
</evidence>
<dbReference type="OrthoDB" id="16820at2759"/>
<keyword evidence="3" id="KW-0274">FAD</keyword>
<feature type="domain" description="FAD-dependent oxidoreductase 2 FAD-binding" evidence="8">
    <location>
        <begin position="10"/>
        <end position="41"/>
    </location>
</feature>